<sequence length="168" mass="18419">MGEIAEFERRITAALQRIGAGLDQLGPITEAQPGPDAGDLAADVASLRDALDDERTVNAQLGERLRAVKEREAEGLAEAQARIEAMTRQLDVQGLELQRMRKTTIQLREQLRVLREAQTQGLADPQMLNKAMLGELEALRAARQSETAELDEILAELAPLLQEEQIGG</sequence>
<evidence type="ECO:0000313" key="3">
    <source>
        <dbReference type="Proteomes" id="UP000010121"/>
    </source>
</evidence>
<dbReference type="RefSeq" id="WP_008029103.1">
    <property type="nucleotide sequence ID" value="NZ_ACYY01000006.1"/>
</dbReference>
<dbReference type="Proteomes" id="UP000010121">
    <property type="component" value="Unassembled WGS sequence"/>
</dbReference>
<evidence type="ECO:0000256" key="1">
    <source>
        <dbReference type="SAM" id="Coils"/>
    </source>
</evidence>
<evidence type="ECO:0000313" key="2">
    <source>
        <dbReference type="EMBL" id="EEW25796.1"/>
    </source>
</evidence>
<protein>
    <submittedName>
        <fullName evidence="2">Uncharacterized protein</fullName>
    </submittedName>
</protein>
<dbReference type="OrthoDB" id="7871100at2"/>
<dbReference type="EMBL" id="ACYY01000006">
    <property type="protein sequence ID" value="EEW25796.1"/>
    <property type="molecule type" value="Genomic_DNA"/>
</dbReference>
<dbReference type="AlphaFoldDB" id="C8RZJ9"/>
<dbReference type="STRING" id="371731.Rsw2DRAFT_1227"/>
<feature type="coiled-coil region" evidence="1">
    <location>
        <begin position="69"/>
        <end position="156"/>
    </location>
</feature>
<dbReference type="eggNOG" id="ENOG50331VB">
    <property type="taxonomic scope" value="Bacteria"/>
</dbReference>
<name>C8RZJ9_9RHOB</name>
<organism evidence="2 3">
    <name type="scientific">Rhodobacter ferrooxidans</name>
    <dbReference type="NCBI Taxonomy" id="371731"/>
    <lineage>
        <taxon>Bacteria</taxon>
        <taxon>Pseudomonadati</taxon>
        <taxon>Pseudomonadota</taxon>
        <taxon>Alphaproteobacteria</taxon>
        <taxon>Rhodobacterales</taxon>
        <taxon>Rhodobacter group</taxon>
        <taxon>Rhodobacter</taxon>
    </lineage>
</organism>
<comment type="caution">
    <text evidence="2">The sequence shown here is derived from an EMBL/GenBank/DDBJ whole genome shotgun (WGS) entry which is preliminary data.</text>
</comment>
<reference evidence="2 3" key="1">
    <citation type="submission" date="2009-08" db="EMBL/GenBank/DDBJ databases">
        <title>The draft genome of Rhodobacter sp. SW2.</title>
        <authorList>
            <consortium name="US DOE Joint Genome Institute (JGI-PGF)"/>
            <person name="Lucas S."/>
            <person name="Copeland A."/>
            <person name="Lapidus A."/>
            <person name="Glavina del Rio T."/>
            <person name="Tice H."/>
            <person name="Bruce D."/>
            <person name="Goodwin L."/>
            <person name="Pitluck S."/>
            <person name="Larimer F."/>
            <person name="Land M.L."/>
            <person name="Hauser L."/>
            <person name="Emerson D."/>
        </authorList>
    </citation>
    <scope>NUCLEOTIDE SEQUENCE [LARGE SCALE GENOMIC DNA]</scope>
    <source>
        <strain evidence="2 3">SW2</strain>
    </source>
</reference>
<accession>C8RZJ9</accession>
<keyword evidence="1" id="KW-0175">Coiled coil</keyword>
<keyword evidence="3" id="KW-1185">Reference proteome</keyword>
<proteinExistence type="predicted"/>
<gene>
    <name evidence="2" type="ORF">Rsw2DRAFT_1227</name>
</gene>